<keyword evidence="8" id="KW-1185">Reference proteome</keyword>
<dbReference type="CDD" id="cd12148">
    <property type="entry name" value="fungal_TF_MHR"/>
    <property type="match status" value="1"/>
</dbReference>
<organism evidence="7 8">
    <name type="scientific">Trametes cubensis</name>
    <dbReference type="NCBI Taxonomy" id="1111947"/>
    <lineage>
        <taxon>Eukaryota</taxon>
        <taxon>Fungi</taxon>
        <taxon>Dikarya</taxon>
        <taxon>Basidiomycota</taxon>
        <taxon>Agaricomycotina</taxon>
        <taxon>Agaricomycetes</taxon>
        <taxon>Polyporales</taxon>
        <taxon>Polyporaceae</taxon>
        <taxon>Trametes</taxon>
    </lineage>
</organism>
<feature type="region of interest" description="Disordered" evidence="5">
    <location>
        <begin position="116"/>
        <end position="180"/>
    </location>
</feature>
<reference evidence="7" key="1">
    <citation type="submission" date="2022-11" db="EMBL/GenBank/DDBJ databases">
        <title>Genome Sequence of Cubamyces cubensis.</title>
        <authorList>
            <person name="Buettner E."/>
        </authorList>
    </citation>
    <scope>NUCLEOTIDE SEQUENCE</scope>
    <source>
        <strain evidence="7">MPL-01</strain>
    </source>
</reference>
<dbReference type="GO" id="GO:0000981">
    <property type="term" value="F:DNA-binding transcription factor activity, RNA polymerase II-specific"/>
    <property type="evidence" value="ECO:0007669"/>
    <property type="project" value="InterPro"/>
</dbReference>
<dbReference type="Proteomes" id="UP001215151">
    <property type="component" value="Unassembled WGS sequence"/>
</dbReference>
<evidence type="ECO:0000313" key="8">
    <source>
        <dbReference type="Proteomes" id="UP001215151"/>
    </source>
</evidence>
<sequence length="911" mass="100458">MSSGPDEPAQSAELSGAAAGKRRKVVQRACDYCRRKKSEDDCQIPPELIHRDDGVRTISGDGPRMPNKRCSKCVSRRAECTYVEPFNKSRYTDSYVEGLESRLKRMEELLEKLSPGGVDLDQAPHSEMNQASTSKSSGRRGTASPAASSPASLSVSQLGALTPSSPAPDDTTEEDMSEDDTIAQREVTAGIDRLSFKPSGFRYHGKSSGWIFIKAAAGMGQELMRESSPSSSLDANSSRKSGRVSLVDPSPVLKHNYAAQPWLERAFPDYIFRASDFPPADLMHRLLESYFRHATGWMPLLHKPTFLKNIEDGLHLRSGGFGATVLLACALGSRQVVDDDRVLLDKSDKRSAGWQWFQRVDDMHKSLLAPVHLYDLQISAMMAMFIHSTTMPQSSWTVIGVGLRKALDVGAHRKSMYRAKPTIEDELWRRAFWSLLVLDITSSYGLGRPSCVHEEEYDVGLPIECDDEYWITGDPELNFKQPPGKPSKISAYVSFIQLCRIIAYALRTIYSIRKTRAQLLSGDQQWEERVVAELDSELNKWIDSIPEHLRWDPNMEDTTFLGQSATLYSFYYNAQIAVHRSFITTRRGSAHSLASLIICTNAARSCVQVLDHLTQRIGTPLARNGGMLFASGLVLLMSVWGQKRSGRHRGAEKDQEYIEKCCHMLSIIQAEYHVAERLKDILQGLLSMNGPSERAEEPRPEGSSTTAGDGKQSDDMHGMGVPSVPDPDQSSGSSSHTEAAQGYGTSLPPSFSRETRSSTTIPTTSILPNPQSQGQPELFGGSFHMDWQQSPAGPSQSPATMQTPQHVDPLIHNPQAGSSHAHLWTASTFSGPHPAQEPGIVGNTALYDQLDFPVGPSTAPNPEDGTADLGFSDCMFIDDTMTMWSNAPASFGWEDWDAYFNAVNGTQQPRG</sequence>
<protein>
    <recommendedName>
        <fullName evidence="6">Xylanolytic transcriptional activator regulatory domain-containing protein</fullName>
    </recommendedName>
</protein>
<gene>
    <name evidence="7" type="ORF">ONZ51_g2571</name>
</gene>
<evidence type="ECO:0000256" key="5">
    <source>
        <dbReference type="SAM" id="MobiDB-lite"/>
    </source>
</evidence>
<feature type="domain" description="Xylanolytic transcriptional activator regulatory" evidence="6">
    <location>
        <begin position="395"/>
        <end position="468"/>
    </location>
</feature>
<dbReference type="PANTHER" id="PTHR46910">
    <property type="entry name" value="TRANSCRIPTION FACTOR PDR1"/>
    <property type="match status" value="1"/>
</dbReference>
<feature type="compositionally biased region" description="Low complexity" evidence="5">
    <location>
        <begin position="139"/>
        <end position="156"/>
    </location>
</feature>
<dbReference type="GO" id="GO:0003677">
    <property type="term" value="F:DNA binding"/>
    <property type="evidence" value="ECO:0007669"/>
    <property type="project" value="UniProtKB-KW"/>
</dbReference>
<keyword evidence="3" id="KW-0238">DNA-binding</keyword>
<dbReference type="GO" id="GO:0008270">
    <property type="term" value="F:zinc ion binding"/>
    <property type="evidence" value="ECO:0007669"/>
    <property type="project" value="InterPro"/>
</dbReference>
<evidence type="ECO:0000313" key="7">
    <source>
        <dbReference type="EMBL" id="KAJ8490019.1"/>
    </source>
</evidence>
<dbReference type="EMBL" id="JAPEVG010000041">
    <property type="protein sequence ID" value="KAJ8490019.1"/>
    <property type="molecule type" value="Genomic_DNA"/>
</dbReference>
<dbReference type="InterPro" id="IPR007219">
    <property type="entry name" value="XnlR_reg_dom"/>
</dbReference>
<keyword evidence="4" id="KW-0539">Nucleus</keyword>
<evidence type="ECO:0000256" key="1">
    <source>
        <dbReference type="ARBA" id="ARBA00004123"/>
    </source>
</evidence>
<dbReference type="Pfam" id="PF04082">
    <property type="entry name" value="Fungal_trans"/>
    <property type="match status" value="1"/>
</dbReference>
<dbReference type="Gene3D" id="4.10.240.10">
    <property type="entry name" value="Zn(2)-C6 fungal-type DNA-binding domain"/>
    <property type="match status" value="1"/>
</dbReference>
<feature type="region of interest" description="Disordered" evidence="5">
    <location>
        <begin position="1"/>
        <end position="23"/>
    </location>
</feature>
<comment type="caution">
    <text evidence="7">The sequence shown here is derived from an EMBL/GenBank/DDBJ whole genome shotgun (WGS) entry which is preliminary data.</text>
</comment>
<feature type="region of interest" description="Disordered" evidence="5">
    <location>
        <begin position="689"/>
        <end position="803"/>
    </location>
</feature>
<dbReference type="AlphaFoldDB" id="A0AAD7U214"/>
<proteinExistence type="predicted"/>
<evidence type="ECO:0000256" key="2">
    <source>
        <dbReference type="ARBA" id="ARBA00022723"/>
    </source>
</evidence>
<feature type="compositionally biased region" description="Low complexity" evidence="5">
    <location>
        <begin position="227"/>
        <end position="238"/>
    </location>
</feature>
<feature type="compositionally biased region" description="Polar residues" evidence="5">
    <location>
        <begin position="787"/>
        <end position="803"/>
    </location>
</feature>
<name>A0AAD7U214_9APHY</name>
<dbReference type="CDD" id="cd00067">
    <property type="entry name" value="GAL4"/>
    <property type="match status" value="1"/>
</dbReference>
<feature type="compositionally biased region" description="Acidic residues" evidence="5">
    <location>
        <begin position="170"/>
        <end position="180"/>
    </location>
</feature>
<dbReference type="PANTHER" id="PTHR46910:SF3">
    <property type="entry name" value="HALOTOLERANCE PROTEIN 9-RELATED"/>
    <property type="match status" value="1"/>
</dbReference>
<dbReference type="GO" id="GO:0005634">
    <property type="term" value="C:nucleus"/>
    <property type="evidence" value="ECO:0007669"/>
    <property type="project" value="UniProtKB-SubCell"/>
</dbReference>
<evidence type="ECO:0000256" key="4">
    <source>
        <dbReference type="ARBA" id="ARBA00023242"/>
    </source>
</evidence>
<dbReference type="SMART" id="SM00906">
    <property type="entry name" value="Fungal_trans"/>
    <property type="match status" value="1"/>
</dbReference>
<dbReference type="InterPro" id="IPR036864">
    <property type="entry name" value="Zn2-C6_fun-type_DNA-bd_sf"/>
</dbReference>
<dbReference type="GO" id="GO:0006351">
    <property type="term" value="P:DNA-templated transcription"/>
    <property type="evidence" value="ECO:0007669"/>
    <property type="project" value="InterPro"/>
</dbReference>
<evidence type="ECO:0000259" key="6">
    <source>
        <dbReference type="SMART" id="SM00906"/>
    </source>
</evidence>
<feature type="region of interest" description="Disordered" evidence="5">
    <location>
        <begin position="223"/>
        <end position="244"/>
    </location>
</feature>
<dbReference type="InterPro" id="IPR050987">
    <property type="entry name" value="AtrR-like"/>
</dbReference>
<accession>A0AAD7U214</accession>
<feature type="compositionally biased region" description="Polar residues" evidence="5">
    <location>
        <begin position="728"/>
        <end position="749"/>
    </location>
</feature>
<dbReference type="InterPro" id="IPR001138">
    <property type="entry name" value="Zn2Cys6_DnaBD"/>
</dbReference>
<feature type="compositionally biased region" description="Low complexity" evidence="5">
    <location>
        <begin position="757"/>
        <end position="766"/>
    </location>
</feature>
<comment type="subcellular location">
    <subcellularLocation>
        <location evidence="1">Nucleus</location>
    </subcellularLocation>
</comment>
<keyword evidence="2" id="KW-0479">Metal-binding</keyword>
<evidence type="ECO:0000256" key="3">
    <source>
        <dbReference type="ARBA" id="ARBA00023125"/>
    </source>
</evidence>